<gene>
    <name evidence="2" type="ordered locus">PB2503_08109</name>
</gene>
<dbReference type="RefSeq" id="WP_013300651.1">
    <property type="nucleotide sequence ID" value="NC_014414.1"/>
</dbReference>
<evidence type="ECO:0000313" key="2">
    <source>
        <dbReference type="EMBL" id="ADM09677.1"/>
    </source>
</evidence>
<dbReference type="EMBL" id="CP002156">
    <property type="protein sequence ID" value="ADM09677.1"/>
    <property type="molecule type" value="Genomic_DNA"/>
</dbReference>
<dbReference type="OrthoDB" id="7996304at2"/>
<keyword evidence="3" id="KW-1185">Reference proteome</keyword>
<evidence type="ECO:0000256" key="1">
    <source>
        <dbReference type="SAM" id="MobiDB-lite"/>
    </source>
</evidence>
<dbReference type="eggNOG" id="ENOG5033G5Q">
    <property type="taxonomic scope" value="Bacteria"/>
</dbReference>
<dbReference type="Proteomes" id="UP000001302">
    <property type="component" value="Chromosome"/>
</dbReference>
<feature type="region of interest" description="Disordered" evidence="1">
    <location>
        <begin position="142"/>
        <end position="162"/>
    </location>
</feature>
<accession>E0THS0</accession>
<reference evidence="3" key="1">
    <citation type="submission" date="2010-08" db="EMBL/GenBank/DDBJ databases">
        <title>Genome sequence of Parvularcula bermudensis HTCC2503.</title>
        <authorList>
            <person name="Kang D.-M."/>
            <person name="Oh H.-M."/>
            <person name="Cho J.-C."/>
        </authorList>
    </citation>
    <scope>NUCLEOTIDE SEQUENCE [LARGE SCALE GENOMIC DNA]</scope>
    <source>
        <strain evidence="3">ATCC BAA-594 / HTCC2503 / KCTC 12087</strain>
    </source>
</reference>
<dbReference type="HOGENOM" id="CLU_1516500_0_0_5"/>
<name>E0THS0_PARBH</name>
<sequence length="177" mass="18451">MSETDPRVPGLDDAALSQFGESFQRLVEEDVLPLTEVMQAAFAELGDTIGEGLSDAARQGQLSIRSMVEDVLRDLSRLAAERLVQGPLEGLAGRAFGGGRAEGGAVDPTATYLVGERGPELFVPPGAGRIATPPSSLSLSISISGDGAGPAADPLRRSSRQIARQVGRLLTQGGRRD</sequence>
<evidence type="ECO:0000313" key="3">
    <source>
        <dbReference type="Proteomes" id="UP000001302"/>
    </source>
</evidence>
<proteinExistence type="predicted"/>
<dbReference type="STRING" id="314260.PB2503_08109"/>
<organism evidence="2 3">
    <name type="scientific">Parvularcula bermudensis (strain ATCC BAA-594 / HTCC2503 / KCTC 12087)</name>
    <dbReference type="NCBI Taxonomy" id="314260"/>
    <lineage>
        <taxon>Bacteria</taxon>
        <taxon>Pseudomonadati</taxon>
        <taxon>Pseudomonadota</taxon>
        <taxon>Alphaproteobacteria</taxon>
        <taxon>Parvularculales</taxon>
        <taxon>Parvularculaceae</taxon>
        <taxon>Parvularcula</taxon>
    </lineage>
</organism>
<reference evidence="2 3" key="2">
    <citation type="journal article" date="2011" name="J. Bacteriol.">
        <title>Complete genome sequence of strain HTCC2503T of Parvularcula bermudensis, the type species of the order "Parvularculales" in the class Alphaproteobacteria.</title>
        <authorList>
            <person name="Oh H.M."/>
            <person name="Kang I."/>
            <person name="Vergin K.L."/>
            <person name="Kang D."/>
            <person name="Rhee K.H."/>
            <person name="Giovannoni S.J."/>
            <person name="Cho J.C."/>
        </authorList>
    </citation>
    <scope>NUCLEOTIDE SEQUENCE [LARGE SCALE GENOMIC DNA]</scope>
    <source>
        <strain evidence="3">ATCC BAA-594 / HTCC2503 / KCTC 12087</strain>
    </source>
</reference>
<protein>
    <submittedName>
        <fullName evidence="2">Uncharacterized protein</fullName>
    </submittedName>
</protein>
<dbReference type="KEGG" id="pbr:PB2503_08109"/>
<dbReference type="AlphaFoldDB" id="E0THS0"/>